<dbReference type="InterPro" id="IPR003764">
    <property type="entry name" value="GlcNAc_6-P_deAcase"/>
</dbReference>
<feature type="domain" description="Amidohydrolase-related" evidence="9">
    <location>
        <begin position="55"/>
        <end position="394"/>
    </location>
</feature>
<feature type="binding site" evidence="7">
    <location>
        <position position="140"/>
    </location>
    <ligand>
        <name>substrate</name>
    </ligand>
</feature>
<dbReference type="GO" id="GO:0046872">
    <property type="term" value="F:metal ion binding"/>
    <property type="evidence" value="ECO:0007669"/>
    <property type="project" value="UniProtKB-KW"/>
</dbReference>
<evidence type="ECO:0000256" key="8">
    <source>
        <dbReference type="PIRSR" id="PIRSR038994-3"/>
    </source>
</evidence>
<proteinExistence type="inferred from homology"/>
<dbReference type="InterPro" id="IPR032466">
    <property type="entry name" value="Metal_Hydrolase"/>
</dbReference>
<evidence type="ECO:0000256" key="2">
    <source>
        <dbReference type="ARBA" id="ARBA00022723"/>
    </source>
</evidence>
<dbReference type="PANTHER" id="PTHR11113:SF14">
    <property type="entry name" value="N-ACETYLGLUCOSAMINE-6-PHOSPHATE DEACETYLASE"/>
    <property type="match status" value="1"/>
</dbReference>
<dbReference type="Gene3D" id="3.20.20.140">
    <property type="entry name" value="Metal-dependent hydrolases"/>
    <property type="match status" value="1"/>
</dbReference>
<evidence type="ECO:0000313" key="11">
    <source>
        <dbReference type="Proteomes" id="UP000676885"/>
    </source>
</evidence>
<feature type="binding site" evidence="7">
    <location>
        <begin position="245"/>
        <end position="246"/>
    </location>
    <ligand>
        <name>substrate</name>
    </ligand>
</feature>
<feature type="binding site" evidence="7">
    <location>
        <position position="280"/>
    </location>
    <ligand>
        <name>substrate</name>
    </ligand>
</feature>
<dbReference type="PANTHER" id="PTHR11113">
    <property type="entry name" value="N-ACETYLGLUCOSAMINE-6-PHOSPHATE DEACETYLASE"/>
    <property type="match status" value="1"/>
</dbReference>
<name>A0A975R149_9MICC</name>
<evidence type="ECO:0000313" key="10">
    <source>
        <dbReference type="EMBL" id="QWC11615.1"/>
    </source>
</evidence>
<keyword evidence="4 5" id="KW-0119">Carbohydrate metabolism</keyword>
<evidence type="ECO:0000256" key="3">
    <source>
        <dbReference type="ARBA" id="ARBA00022801"/>
    </source>
</evidence>
<keyword evidence="2 8" id="KW-0479">Metal-binding</keyword>
<evidence type="ECO:0000256" key="1">
    <source>
        <dbReference type="ARBA" id="ARBA00010716"/>
    </source>
</evidence>
<feature type="active site" description="Proton donor/acceptor" evidence="6">
    <location>
        <position position="303"/>
    </location>
</feature>
<dbReference type="Gene3D" id="2.30.40.10">
    <property type="entry name" value="Urease, subunit C, domain 1"/>
    <property type="match status" value="1"/>
</dbReference>
<evidence type="ECO:0000256" key="5">
    <source>
        <dbReference type="PIRNR" id="PIRNR038994"/>
    </source>
</evidence>
<feature type="binding site" evidence="7">
    <location>
        <begin position="336"/>
        <end position="338"/>
    </location>
    <ligand>
        <name>substrate</name>
    </ligand>
</feature>
<feature type="binding site" evidence="7">
    <location>
        <position position="253"/>
    </location>
    <ligand>
        <name>substrate</name>
    </ligand>
</feature>
<dbReference type="EMBL" id="CP076022">
    <property type="protein sequence ID" value="QWC11615.1"/>
    <property type="molecule type" value="Genomic_DNA"/>
</dbReference>
<dbReference type="SUPFAM" id="SSF51556">
    <property type="entry name" value="Metallo-dependent hydrolases"/>
    <property type="match status" value="1"/>
</dbReference>
<feature type="binding site" evidence="8">
    <location>
        <position position="195"/>
    </location>
    <ligand>
        <name>Zn(2+)</name>
        <dbReference type="ChEBI" id="CHEBI:29105"/>
    </ligand>
</feature>
<accession>A0A975R149</accession>
<comment type="similarity">
    <text evidence="1 5">Belongs to the metallo-dependent hydrolases superfamily. NagA family.</text>
</comment>
<gene>
    <name evidence="10" type="ORF">KKR91_03330</name>
</gene>
<dbReference type="PIRSF" id="PIRSF038994">
    <property type="entry name" value="NagA"/>
    <property type="match status" value="1"/>
</dbReference>
<dbReference type="InterPro" id="IPR006680">
    <property type="entry name" value="Amidohydro-rel"/>
</dbReference>
<evidence type="ECO:0000256" key="6">
    <source>
        <dbReference type="PIRSR" id="PIRSR038994-1"/>
    </source>
</evidence>
<protein>
    <submittedName>
        <fullName evidence="10">Amidohydrolase family protein</fullName>
    </submittedName>
</protein>
<dbReference type="GO" id="GO:0008448">
    <property type="term" value="F:N-acetylglucosamine-6-phosphate deacetylase activity"/>
    <property type="evidence" value="ECO:0007669"/>
    <property type="project" value="InterPro"/>
</dbReference>
<keyword evidence="3 5" id="KW-0378">Hydrolase</keyword>
<dbReference type="InterPro" id="IPR011059">
    <property type="entry name" value="Metal-dep_hydrolase_composite"/>
</dbReference>
<keyword evidence="11" id="KW-1185">Reference proteome</keyword>
<dbReference type="Pfam" id="PF01979">
    <property type="entry name" value="Amidohydro_1"/>
    <property type="match status" value="1"/>
</dbReference>
<evidence type="ECO:0000256" key="4">
    <source>
        <dbReference type="ARBA" id="ARBA00023277"/>
    </source>
</evidence>
<dbReference type="GO" id="GO:0006046">
    <property type="term" value="P:N-acetylglucosamine catabolic process"/>
    <property type="evidence" value="ECO:0007669"/>
    <property type="project" value="TreeGrafter"/>
</dbReference>
<dbReference type="KEGG" id="ajg:KKR91_03330"/>
<evidence type="ECO:0000259" key="9">
    <source>
        <dbReference type="Pfam" id="PF01979"/>
    </source>
</evidence>
<feature type="binding site" evidence="8">
    <location>
        <position position="242"/>
    </location>
    <ligand>
        <name>Zn(2+)</name>
        <dbReference type="ChEBI" id="CHEBI:29105"/>
    </ligand>
</feature>
<dbReference type="AlphaFoldDB" id="A0A975R149"/>
<comment type="cofactor">
    <cofactor evidence="8">
        <name>a divalent metal cation</name>
        <dbReference type="ChEBI" id="CHEBI:60240"/>
    </cofactor>
    <text evidence="8">Binds 1 divalent metal cation per subunit.</text>
</comment>
<sequence length="411" mass="40569">MLGSRIVSDSAVAVAGAGILYAGPEAGLASGLAAELPGAGAGTLNEVQLAPGQLAVPGLVDLHCHGGYGTDFPSADAASARTALRRMHAAGTTTVLASLVTAAPDDLLSGLEVFAGLAEAGDVAGVHLEGPFLSTARCGAQDPRWLRAFDPDFAGALLAAGRGQLRTMTYAPELPGAHELVDLLTAHGVVPSLGHTAAAAHDAGASLARAAAGLASARASGDPDLAMSGSVASGPAVPTVTHLFNGMDPLHHRSPGAVAAALRAARAGKAVVELIADNVHLDPYLVATMFELLGAGNIVLVTDAMAAAGLGDGTYRLGPAEVLVQNGVARLESGAIAGGTASMLDLVRNAVTAGVPLEAALRSATEVPARVLGASGKIGTLAAGATADVLLLDAGLQATAVMRHGVWISEG</sequence>
<organism evidence="10 11">
    <name type="scientific">Arthrobacter jiangjiafuii</name>
    <dbReference type="NCBI Taxonomy" id="2817475"/>
    <lineage>
        <taxon>Bacteria</taxon>
        <taxon>Bacillati</taxon>
        <taxon>Actinomycetota</taxon>
        <taxon>Actinomycetes</taxon>
        <taxon>Micrococcales</taxon>
        <taxon>Micrococcaceae</taxon>
        <taxon>Arthrobacter</taxon>
    </lineage>
</organism>
<evidence type="ECO:0000256" key="7">
    <source>
        <dbReference type="PIRSR" id="PIRSR038994-2"/>
    </source>
</evidence>
<reference evidence="10 11" key="1">
    <citation type="submission" date="2021-05" db="EMBL/GenBank/DDBJ databases">
        <title>Novel species in genus Arthrobacter.</title>
        <authorList>
            <person name="Zhang G."/>
        </authorList>
    </citation>
    <scope>NUCLEOTIDE SEQUENCE [LARGE SCALE GENOMIC DNA]</scope>
    <source>
        <strain evidence="11">zg-ZUI227</strain>
    </source>
</reference>
<feature type="binding site" evidence="8">
    <location>
        <position position="129"/>
    </location>
    <ligand>
        <name>Zn(2+)</name>
        <dbReference type="ChEBI" id="CHEBI:29105"/>
    </ligand>
</feature>
<dbReference type="Proteomes" id="UP000676885">
    <property type="component" value="Chromosome"/>
</dbReference>